<dbReference type="InterPro" id="IPR000601">
    <property type="entry name" value="PKD_dom"/>
</dbReference>
<dbReference type="AlphaFoldDB" id="A0A556MGU7"/>
<dbReference type="Proteomes" id="UP000316008">
    <property type="component" value="Unassembled WGS sequence"/>
</dbReference>
<dbReference type="PROSITE" id="PS50093">
    <property type="entry name" value="PKD"/>
    <property type="match status" value="1"/>
</dbReference>
<dbReference type="Pfam" id="PF25778">
    <property type="entry name" value="DUF7948"/>
    <property type="match status" value="1"/>
</dbReference>
<dbReference type="OrthoDB" id="1652165at2"/>
<dbReference type="Gene3D" id="2.60.40.10">
    <property type="entry name" value="Immunoglobulins"/>
    <property type="match status" value="1"/>
</dbReference>
<evidence type="ECO:0000259" key="1">
    <source>
        <dbReference type="PROSITE" id="PS50093"/>
    </source>
</evidence>
<dbReference type="InterPro" id="IPR026341">
    <property type="entry name" value="T9SS_type_B"/>
</dbReference>
<accession>A0A556MGU7</accession>
<dbReference type="CDD" id="cd00146">
    <property type="entry name" value="PKD"/>
    <property type="match status" value="1"/>
</dbReference>
<evidence type="ECO:0000313" key="3">
    <source>
        <dbReference type="Proteomes" id="UP000316008"/>
    </source>
</evidence>
<dbReference type="Pfam" id="PF13585">
    <property type="entry name" value="CHU_C"/>
    <property type="match status" value="1"/>
</dbReference>
<evidence type="ECO:0000313" key="2">
    <source>
        <dbReference type="EMBL" id="TSJ39089.1"/>
    </source>
</evidence>
<feature type="domain" description="PKD" evidence="1">
    <location>
        <begin position="788"/>
        <end position="853"/>
    </location>
</feature>
<dbReference type="InterPro" id="IPR035986">
    <property type="entry name" value="PKD_dom_sf"/>
</dbReference>
<dbReference type="EMBL" id="VLPL01000012">
    <property type="protein sequence ID" value="TSJ39089.1"/>
    <property type="molecule type" value="Genomic_DNA"/>
</dbReference>
<protein>
    <submittedName>
        <fullName evidence="2">T9SS type B sorting domain-containing protein</fullName>
    </submittedName>
</protein>
<dbReference type="Pfam" id="PF18911">
    <property type="entry name" value="PKD_4"/>
    <property type="match status" value="1"/>
</dbReference>
<gene>
    <name evidence="2" type="ORF">FO442_18115</name>
</gene>
<reference evidence="2 3" key="1">
    <citation type="submission" date="2019-07" db="EMBL/GenBank/DDBJ databases">
        <authorList>
            <person name="Huq M.A."/>
        </authorList>
    </citation>
    <scope>NUCLEOTIDE SEQUENCE [LARGE SCALE GENOMIC DNA]</scope>
    <source>
        <strain evidence="2 3">MAH-3</strain>
    </source>
</reference>
<organism evidence="2 3">
    <name type="scientific">Fluviicola chungangensis</name>
    <dbReference type="NCBI Taxonomy" id="2597671"/>
    <lineage>
        <taxon>Bacteria</taxon>
        <taxon>Pseudomonadati</taxon>
        <taxon>Bacteroidota</taxon>
        <taxon>Flavobacteriia</taxon>
        <taxon>Flavobacteriales</taxon>
        <taxon>Crocinitomicaceae</taxon>
        <taxon>Fluviicola</taxon>
    </lineage>
</organism>
<name>A0A556MGU7_9FLAO</name>
<dbReference type="PANTHER" id="PTHR35580:SF1">
    <property type="entry name" value="PHYTASE-LIKE DOMAIN-CONTAINING PROTEIN"/>
    <property type="match status" value="1"/>
</dbReference>
<dbReference type="NCBIfam" id="TIGR04131">
    <property type="entry name" value="Bac_Flav_CTERM"/>
    <property type="match status" value="1"/>
</dbReference>
<dbReference type="InterPro" id="IPR052918">
    <property type="entry name" value="Motility_Chemotaxis_Reg"/>
</dbReference>
<dbReference type="InterPro" id="IPR013783">
    <property type="entry name" value="Ig-like_fold"/>
</dbReference>
<comment type="caution">
    <text evidence="2">The sequence shown here is derived from an EMBL/GenBank/DDBJ whole genome shotgun (WGS) entry which is preliminary data.</text>
</comment>
<sequence>MKPIFGIFCILVFCTRLYAQEIVHQHSTHYALIENKGQWAEKVLFQSKSQGNNIWVQQHGFIYDIRDYSSLKKAHTEHFSDESSSQFRGTLVGVEFLNSQEVSEIKKEKPLSYYYNYFIGNDPSKWASNVNSYQEATLQNFYPNIDLKVIDAASEFKYELWCAPGTDYKQIQLKMKGFSNIVLDKSGNLILSTDLGKITEKKPIAYQMLNGKLNSIPCKFILKEDIVSFELGKHDENATIIIDPVLVFATYSGSPTDNFGMTATYGYDGSAYSGGTIFGNSYPTPDPAAFDVTSNFTLTYNGLNTTDVFISKYTPDGQDMIWTAFLGGGNTVQGTETVHSLICDRLNNIYVLGITASTDFPMQNPFQSTHGGGSTINVQFNGANFGSQGTDIYVSKISANGHNLLASTYVGGSANDGINYKISSGNYSSGAAYDSLTTNYGDQFRGEIMIDSVGNCLVASCTRSANFPTMNPFQAALGGQQDGVVFKLSSDLSTMLWGSYFGGTNNDACYSVKIDSSYNVVFSGGTSSSNIPGTTGGLNPNYLGGKSDGFVGKLTPNGQTLIQSTYIGANQYDQAFFVEINRNDEIFVLGQSAGGNFPVINSQSYPGSSQFIAKLNPTLTSIVNSTVFGNGAPNINISPSAFLVDICGNMYVSGWGGSVLPGGIALAGMPISSDAFQSTPPNGFDFYLFVYKRDFSGLLYGSYLGGNAAEEHVDGGTSRFDKNGVVYQSVCGGCGGNSDFPTTPNAWSNLNLNTGPGTNNNCNNLVFKFDFQLLPKAEFTTDNVNGCEDFTVTFTNTSPPSDAYEWDFGNGQGTSTEYSPTITYTNPGTYVVRLMVTDSVCLLTDTAEITVTVLPEIQLAVSNDTILCSPLPLTFTANSTGTADYFVWSSNLQFTDTLNPTVADSVINVTPGATTTYYVRAGNAYCSKIDSVTVFFIGGSLNITGNDSICLNEPTTLTALIQVPGITFNYTWSPANILTPTPQQNVVIANPPVSQWVYVDASGSNGCFDRDSIFVTVGSISGAVTAQANPEYIVPGGSSTLTASPAGYSYVWFPQTGLSNPYSQITQATPEQTMTYVVSITDGICTKSASVKVNVLEVVCDRTYVYVPNAFSPNGDQENDVLYVRSAIATKILFRVFDRWGEMVFETTDQNIGWDGTFRDKLLKPDTYDYYLEATCVQGEQKIIKGNVTLIR</sequence>
<dbReference type="InterPro" id="IPR057708">
    <property type="entry name" value="DUF7948"/>
</dbReference>
<dbReference type="PANTHER" id="PTHR35580">
    <property type="entry name" value="CELL SURFACE GLYCOPROTEIN (S-LAYER PROTEIN)-LIKE PROTEIN"/>
    <property type="match status" value="1"/>
</dbReference>
<keyword evidence="3" id="KW-1185">Reference proteome</keyword>
<dbReference type="SMART" id="SM00089">
    <property type="entry name" value="PKD"/>
    <property type="match status" value="1"/>
</dbReference>
<dbReference type="InterPro" id="IPR022409">
    <property type="entry name" value="PKD/Chitinase_dom"/>
</dbReference>
<proteinExistence type="predicted"/>
<dbReference type="RefSeq" id="WP_144334628.1">
    <property type="nucleotide sequence ID" value="NZ_VLPL01000012.1"/>
</dbReference>
<dbReference type="SUPFAM" id="SSF49299">
    <property type="entry name" value="PKD domain"/>
    <property type="match status" value="1"/>
</dbReference>